<reference evidence="1 2" key="2">
    <citation type="submission" date="2014-03" db="EMBL/GenBank/DDBJ databases">
        <authorList>
            <person name="Baltrus D."/>
            <person name="Dougherty K."/>
        </authorList>
    </citation>
    <scope>NUCLEOTIDE SEQUENCE</scope>
    <source>
        <strain evidence="1 2">28a24</strain>
    </source>
</reference>
<proteinExistence type="predicted"/>
<dbReference type="Proteomes" id="UP000019522">
    <property type="component" value="Chromosome"/>
</dbReference>
<accession>W8R444</accession>
<organism evidence="1 2">
    <name type="scientific">Stutzerimonas stutzeri</name>
    <name type="common">Pseudomonas stutzeri</name>
    <dbReference type="NCBI Taxonomy" id="316"/>
    <lineage>
        <taxon>Bacteria</taxon>
        <taxon>Pseudomonadati</taxon>
        <taxon>Pseudomonadota</taxon>
        <taxon>Gammaproteobacteria</taxon>
        <taxon>Pseudomonadales</taxon>
        <taxon>Pseudomonadaceae</taxon>
        <taxon>Stutzerimonas</taxon>
    </lineage>
</organism>
<gene>
    <name evidence="1" type="ORF">CH92_21715</name>
</gene>
<dbReference type="EMBL" id="CP007441">
    <property type="protein sequence ID" value="AHL77705.1"/>
    <property type="molecule type" value="Genomic_DNA"/>
</dbReference>
<name>W8R444_STUST</name>
<dbReference type="RefSeq" id="WP_025243781.1">
    <property type="nucleotide sequence ID" value="NZ_CP007441.1"/>
</dbReference>
<dbReference type="KEGG" id="pstt:CH92_21715"/>
<evidence type="ECO:0000313" key="1">
    <source>
        <dbReference type="EMBL" id="AHL77705.1"/>
    </source>
</evidence>
<dbReference type="AlphaFoldDB" id="W8R444"/>
<reference evidence="2" key="1">
    <citation type="journal article" date="2014" name="Genome Announc.">
        <title>Complete Genome Sequence of the Highly Transformable Pseudomonas stutzeri Strain 28a24.</title>
        <authorList>
            <person name="Smith B.A."/>
            <person name="Dougherty K.M."/>
            <person name="Baltrus D.A."/>
        </authorList>
    </citation>
    <scope>NUCLEOTIDE SEQUENCE [LARGE SCALE GENOMIC DNA]</scope>
    <source>
        <strain evidence="2">28a24</strain>
    </source>
</reference>
<evidence type="ECO:0000313" key="2">
    <source>
        <dbReference type="Proteomes" id="UP000019522"/>
    </source>
</evidence>
<sequence length="59" mass="6263">MSKETIGAAANRWLGLVAPVGRIFVPKSKIVLEHALSKFGAITLQPCQQGPAVGELHLL</sequence>
<protein>
    <submittedName>
        <fullName evidence="1">Uncharacterized protein</fullName>
    </submittedName>
</protein>